<dbReference type="Gene3D" id="3.20.20.140">
    <property type="entry name" value="Metal-dependent hydrolases"/>
    <property type="match status" value="1"/>
</dbReference>
<sequence length="503" mass="54005">MTTDGDCGRRPADLLLTGGCVITMDPRRRVLTDGAVAVTEGRVAAVGPTREIRAGWTAPETIDCTGQVVLPGLIDAHGHGGHALLKTIGVDSLSWWMRIATRTYFEHVTPGYWYADGRLAALERLKSGVTCAVSVLGSQPRSDQPAFGDAHARAYAEAGTRQVLGVGPSGLPWPREVGHWTGGATYHRERVGLDRMMAGAEETVAAWHNGADGRIRVAVTPYTMVPSLDPSGPTSPDRATRLTAQDREQSERVRDLAARYGTRVHTDAFGGMVELAHRLDPHALLGPDVHFQHGFGLSAREVAILAETGTSVTHGPGVVVGALRGRCPVPELLDAGVTVAVTTDGCAPMSSFDLFTAVRQAQTLSQLQLRDTFLLPPGKLLEMVTIDAARAIGWDDEIGSLEEGKAADIIVVDTRQPHLQPLHMPVHALVYKAGGQDVSHVVVAGRVLMRNRHPTRVDEAEVIAAAGEEARQVIARGRLDRFITAPVWGTSRQSFPDPVPFEE</sequence>
<feature type="region of interest" description="Disordered" evidence="2">
    <location>
        <begin position="226"/>
        <end position="249"/>
    </location>
</feature>
<accession>A0ABY9HTR7</accession>
<evidence type="ECO:0000313" key="5">
    <source>
        <dbReference type="Proteomes" id="UP001239522"/>
    </source>
</evidence>
<evidence type="ECO:0000259" key="3">
    <source>
        <dbReference type="Pfam" id="PF01979"/>
    </source>
</evidence>
<dbReference type="Proteomes" id="UP001239522">
    <property type="component" value="Chromosome"/>
</dbReference>
<evidence type="ECO:0000256" key="2">
    <source>
        <dbReference type="SAM" id="MobiDB-lite"/>
    </source>
</evidence>
<proteinExistence type="predicted"/>
<organism evidence="4 5">
    <name type="scientific">Streptomyces castrisilvae</name>
    <dbReference type="NCBI Taxonomy" id="3033811"/>
    <lineage>
        <taxon>Bacteria</taxon>
        <taxon>Bacillati</taxon>
        <taxon>Actinomycetota</taxon>
        <taxon>Actinomycetes</taxon>
        <taxon>Kitasatosporales</taxon>
        <taxon>Streptomycetaceae</taxon>
        <taxon>Streptomyces</taxon>
    </lineage>
</organism>
<dbReference type="Pfam" id="PF01979">
    <property type="entry name" value="Amidohydro_1"/>
    <property type="match status" value="1"/>
</dbReference>
<feature type="domain" description="Amidohydrolase-related" evidence="3">
    <location>
        <begin position="68"/>
        <end position="447"/>
    </location>
</feature>
<dbReference type="SUPFAM" id="SSF51556">
    <property type="entry name" value="Metallo-dependent hydrolases"/>
    <property type="match status" value="1"/>
</dbReference>
<dbReference type="InterPro" id="IPR032466">
    <property type="entry name" value="Metal_Hydrolase"/>
</dbReference>
<name>A0ABY9HTR7_9ACTN</name>
<gene>
    <name evidence="4" type="ORF">P8A18_30375</name>
</gene>
<feature type="compositionally biased region" description="Basic and acidic residues" evidence="2">
    <location>
        <begin position="238"/>
        <end position="249"/>
    </location>
</feature>
<dbReference type="PANTHER" id="PTHR43794">
    <property type="entry name" value="AMINOHYDROLASE SSNA-RELATED"/>
    <property type="match status" value="1"/>
</dbReference>
<dbReference type="InterPro" id="IPR011059">
    <property type="entry name" value="Metal-dep_hydrolase_composite"/>
</dbReference>
<dbReference type="PANTHER" id="PTHR43794:SF11">
    <property type="entry name" value="AMIDOHYDROLASE-RELATED DOMAIN-CONTAINING PROTEIN"/>
    <property type="match status" value="1"/>
</dbReference>
<protein>
    <submittedName>
        <fullName evidence="4">Amidohydrolase family protein</fullName>
    </submittedName>
</protein>
<dbReference type="InterPro" id="IPR050287">
    <property type="entry name" value="MTA/SAH_deaminase"/>
</dbReference>
<dbReference type="InterPro" id="IPR006680">
    <property type="entry name" value="Amidohydro-rel"/>
</dbReference>
<dbReference type="RefSeq" id="WP_306059734.1">
    <property type="nucleotide sequence ID" value="NZ_CP120997.1"/>
</dbReference>
<evidence type="ECO:0000313" key="4">
    <source>
        <dbReference type="EMBL" id="WLQ37484.1"/>
    </source>
</evidence>
<reference evidence="4 5" key="1">
    <citation type="submission" date="2023-03" db="EMBL/GenBank/DDBJ databases">
        <title>Isolation and description of six Streptomyces strains from soil environments, able to metabolize different microbial glucans.</title>
        <authorList>
            <person name="Widen T."/>
            <person name="Larsbrink J."/>
        </authorList>
    </citation>
    <scope>NUCLEOTIDE SEQUENCE [LARGE SCALE GENOMIC DNA]</scope>
    <source>
        <strain evidence="4 5">Mut1</strain>
    </source>
</reference>
<keyword evidence="5" id="KW-1185">Reference proteome</keyword>
<dbReference type="Gene3D" id="2.30.40.10">
    <property type="entry name" value="Urease, subunit C, domain 1"/>
    <property type="match status" value="1"/>
</dbReference>
<keyword evidence="1" id="KW-0378">Hydrolase</keyword>
<dbReference type="SUPFAM" id="SSF51338">
    <property type="entry name" value="Composite domain of metallo-dependent hydrolases"/>
    <property type="match status" value="1"/>
</dbReference>
<dbReference type="EMBL" id="CP120997">
    <property type="protein sequence ID" value="WLQ37484.1"/>
    <property type="molecule type" value="Genomic_DNA"/>
</dbReference>
<evidence type="ECO:0000256" key="1">
    <source>
        <dbReference type="ARBA" id="ARBA00022801"/>
    </source>
</evidence>